<comment type="similarity">
    <text evidence="1">Belongs to the DprA/Smf family.</text>
</comment>
<dbReference type="RefSeq" id="WP_090792945.1">
    <property type="nucleotide sequence ID" value="NZ_FMYI01000002.1"/>
</dbReference>
<dbReference type="Gene3D" id="3.40.50.450">
    <property type="match status" value="1"/>
</dbReference>
<dbReference type="Pfam" id="PF02481">
    <property type="entry name" value="DNA_processg_A"/>
    <property type="match status" value="1"/>
</dbReference>
<evidence type="ECO:0000256" key="1">
    <source>
        <dbReference type="ARBA" id="ARBA00006525"/>
    </source>
</evidence>
<dbReference type="STRING" id="1612202.SAMN05421734_102155"/>
<protein>
    <submittedName>
        <fullName evidence="3">DNA processing protein</fullName>
    </submittedName>
</protein>
<reference evidence="4" key="1">
    <citation type="submission" date="2016-09" db="EMBL/GenBank/DDBJ databases">
        <authorList>
            <person name="Varghese N."/>
            <person name="Submissions S."/>
        </authorList>
    </citation>
    <scope>NUCLEOTIDE SEQUENCE [LARGE SCALE GENOMIC DNA]</scope>
    <source>
        <strain evidence="4">S5</strain>
    </source>
</reference>
<dbReference type="Proteomes" id="UP000242949">
    <property type="component" value="Unassembled WGS sequence"/>
</dbReference>
<accession>A0A1G6H2S4</accession>
<name>A0A1G6H2S4_9BACI</name>
<dbReference type="AlphaFoldDB" id="A0A1G6H2S4"/>
<evidence type="ECO:0000259" key="2">
    <source>
        <dbReference type="Pfam" id="PF02481"/>
    </source>
</evidence>
<dbReference type="InterPro" id="IPR057666">
    <property type="entry name" value="DrpA_SLOG"/>
</dbReference>
<dbReference type="PANTHER" id="PTHR43022:SF1">
    <property type="entry name" value="PROTEIN SMF"/>
    <property type="match status" value="1"/>
</dbReference>
<proteinExistence type="inferred from homology"/>
<evidence type="ECO:0000313" key="3">
    <source>
        <dbReference type="EMBL" id="SDB88501.1"/>
    </source>
</evidence>
<evidence type="ECO:0000313" key="4">
    <source>
        <dbReference type="Proteomes" id="UP000242949"/>
    </source>
</evidence>
<dbReference type="OrthoDB" id="9785707at2"/>
<sequence length="306" mass="34965">MMTVRDRLIFLHQCPNVTRSMLRRMFQHDPSLLAMFNYSIEELSMNYQLSAEKATCLFYELKQMKSNEWLDSLKPFHVWTFVDSDYPIALSLIPDPPLVLYGLGKKEILHAQPPLAVVGTRHPSSKAKRHMFQILKPLVDEKWVFVSGLACGIDGLAHRLSHYYKGKTIAVVAGGLNHPYPKQHIALFHQLTTHHLVISEYPPNIKPQRYHFPERNRIISGLSFATLVIEAKEKSGSLITVNQALEQGRHVFAVPGSISDEQSLGCLRMIQSGATLVIEAQDLINEWEQTRQNWVQMLEENTEILN</sequence>
<dbReference type="SUPFAM" id="SSF102405">
    <property type="entry name" value="MCP/YpsA-like"/>
    <property type="match status" value="1"/>
</dbReference>
<dbReference type="PANTHER" id="PTHR43022">
    <property type="entry name" value="PROTEIN SMF"/>
    <property type="match status" value="1"/>
</dbReference>
<feature type="domain" description="Smf/DprA SLOG" evidence="2">
    <location>
        <begin position="78"/>
        <end position="287"/>
    </location>
</feature>
<dbReference type="NCBIfam" id="TIGR00732">
    <property type="entry name" value="dprA"/>
    <property type="match status" value="1"/>
</dbReference>
<gene>
    <name evidence="3" type="ORF">SAMN05421734_102155</name>
</gene>
<keyword evidence="4" id="KW-1185">Reference proteome</keyword>
<dbReference type="GO" id="GO:0009294">
    <property type="term" value="P:DNA-mediated transformation"/>
    <property type="evidence" value="ECO:0007669"/>
    <property type="project" value="InterPro"/>
</dbReference>
<dbReference type="InterPro" id="IPR003488">
    <property type="entry name" value="DprA"/>
</dbReference>
<organism evidence="3 4">
    <name type="scientific">Pelagirhabdus alkalitolerans</name>
    <dbReference type="NCBI Taxonomy" id="1612202"/>
    <lineage>
        <taxon>Bacteria</taxon>
        <taxon>Bacillati</taxon>
        <taxon>Bacillota</taxon>
        <taxon>Bacilli</taxon>
        <taxon>Bacillales</taxon>
        <taxon>Bacillaceae</taxon>
        <taxon>Pelagirhabdus</taxon>
    </lineage>
</organism>
<dbReference type="EMBL" id="FMYI01000002">
    <property type="protein sequence ID" value="SDB88501.1"/>
    <property type="molecule type" value="Genomic_DNA"/>
</dbReference>